<evidence type="ECO:0000256" key="2">
    <source>
        <dbReference type="ARBA" id="ARBA00023043"/>
    </source>
</evidence>
<feature type="repeat" description="ANK" evidence="3">
    <location>
        <begin position="321"/>
        <end position="350"/>
    </location>
</feature>
<dbReference type="Proteomes" id="UP000566819">
    <property type="component" value="Unassembled WGS sequence"/>
</dbReference>
<evidence type="ECO:0000256" key="4">
    <source>
        <dbReference type="SAM" id="MobiDB-lite"/>
    </source>
</evidence>
<dbReference type="PANTHER" id="PTHR24198:SF165">
    <property type="entry name" value="ANKYRIN REPEAT-CONTAINING PROTEIN-RELATED"/>
    <property type="match status" value="1"/>
</dbReference>
<dbReference type="PRINTS" id="PR01415">
    <property type="entry name" value="ANKYRIN"/>
</dbReference>
<feature type="repeat" description="ANK" evidence="3">
    <location>
        <begin position="351"/>
        <end position="383"/>
    </location>
</feature>
<dbReference type="AlphaFoldDB" id="A0A8H4QJX0"/>
<feature type="repeat" description="ANK" evidence="3">
    <location>
        <begin position="417"/>
        <end position="449"/>
    </location>
</feature>
<dbReference type="Gene3D" id="1.25.40.20">
    <property type="entry name" value="Ankyrin repeat-containing domain"/>
    <property type="match status" value="5"/>
</dbReference>
<name>A0A8H4QJX0_9HELO</name>
<evidence type="ECO:0000313" key="6">
    <source>
        <dbReference type="Proteomes" id="UP000566819"/>
    </source>
</evidence>
<feature type="region of interest" description="Disordered" evidence="4">
    <location>
        <begin position="447"/>
        <end position="470"/>
    </location>
</feature>
<gene>
    <name evidence="5" type="ORF">G7Y89_g15607</name>
</gene>
<feature type="repeat" description="ANK" evidence="3">
    <location>
        <begin position="283"/>
        <end position="315"/>
    </location>
</feature>
<dbReference type="EMBL" id="JAAMPI010002532">
    <property type="protein sequence ID" value="KAF4612470.1"/>
    <property type="molecule type" value="Genomic_DNA"/>
</dbReference>
<keyword evidence="2 3" id="KW-0040">ANK repeat</keyword>
<dbReference type="OrthoDB" id="341259at2759"/>
<dbReference type="InterPro" id="IPR002110">
    <property type="entry name" value="Ankyrin_rpt"/>
</dbReference>
<dbReference type="PANTHER" id="PTHR24198">
    <property type="entry name" value="ANKYRIN REPEAT AND PROTEIN KINASE DOMAIN-CONTAINING PROTEIN"/>
    <property type="match status" value="1"/>
</dbReference>
<protein>
    <recommendedName>
        <fullName evidence="7">Ankyrin</fullName>
    </recommendedName>
</protein>
<comment type="caution">
    <text evidence="5">The sequence shown here is derived from an EMBL/GenBank/DDBJ whole genome shotgun (WGS) entry which is preliminary data.</text>
</comment>
<dbReference type="Pfam" id="PF12796">
    <property type="entry name" value="Ank_2"/>
    <property type="match status" value="5"/>
</dbReference>
<accession>A0A8H4QJX0</accession>
<dbReference type="PROSITE" id="PS50297">
    <property type="entry name" value="ANK_REP_REGION"/>
    <property type="match status" value="4"/>
</dbReference>
<feature type="repeat" description="ANK" evidence="3">
    <location>
        <begin position="104"/>
        <end position="136"/>
    </location>
</feature>
<feature type="repeat" description="ANK" evidence="3">
    <location>
        <begin position="169"/>
        <end position="215"/>
    </location>
</feature>
<evidence type="ECO:0008006" key="7">
    <source>
        <dbReference type="Google" id="ProtNLM"/>
    </source>
</evidence>
<dbReference type="SUPFAM" id="SSF48403">
    <property type="entry name" value="Ankyrin repeat"/>
    <property type="match status" value="2"/>
</dbReference>
<keyword evidence="6" id="KW-1185">Reference proteome</keyword>
<evidence type="ECO:0000256" key="1">
    <source>
        <dbReference type="ARBA" id="ARBA00022737"/>
    </source>
</evidence>
<dbReference type="PROSITE" id="PS50088">
    <property type="entry name" value="ANK_REPEAT"/>
    <property type="match status" value="7"/>
</dbReference>
<proteinExistence type="predicted"/>
<evidence type="ECO:0000313" key="5">
    <source>
        <dbReference type="EMBL" id="KAF4612470.1"/>
    </source>
</evidence>
<dbReference type="InterPro" id="IPR036770">
    <property type="entry name" value="Ankyrin_rpt-contain_sf"/>
</dbReference>
<reference evidence="5 6" key="1">
    <citation type="submission" date="2020-03" db="EMBL/GenBank/DDBJ databases">
        <title>Draft Genome Sequence of Cudoniella acicularis.</title>
        <authorList>
            <person name="Buettner E."/>
            <person name="Kellner H."/>
        </authorList>
    </citation>
    <scope>NUCLEOTIDE SEQUENCE [LARGE SCALE GENOMIC DNA]</scope>
    <source>
        <strain evidence="5 6">DSM 108380</strain>
    </source>
</reference>
<sequence length="541" mass="58458">MKDLGGLSSPVDTNFNPGDTSSPLQLAAQGGHLSIVRGLFKYKADYHATDGCTALFYAAFRGHGLVVQDDEGRTAFSLAVENGHIAIVQELLPYVEHKQEPELDDQHPFYLAVKNGHSNIVQLLLDSQWDINTRRSDQQTLLHVAAAGPLPIVNLLLKAEAVVDATDEDGCTPLFYAATDNNVEVVKAHIHAAYDSPVITKLLLDAGANVHAKNKEGRIPLVKAASEDYEDTFRVILNQMEETSVLSSGDLSSAVLGAVESGSLEMVKSLVEKGASFLDEDNDENTVLHLAASSGSKPVLEYLIGKGAGIHLNKLIRVYGTPLMAVARARSADVTETLLEIGADVNATGGRYHSAIQMASRMGREETVRLLLNKKADPNLTSRSFGNALIAAIYDGSKTVVELLLDAEADTNKRDQDQNTPLQTAAMRGREKLIGILLKRGVKANDTGGAQGFGNERRGPWSKGSRQPENLDLDEKDIAGYIPLMTAVRQRSDIVKVLLEKGANPNIADASLSTPLIQAVILDYQSIVETLLKYKTDPTYT</sequence>
<organism evidence="5 6">
    <name type="scientific">Cudoniella acicularis</name>
    <dbReference type="NCBI Taxonomy" id="354080"/>
    <lineage>
        <taxon>Eukaryota</taxon>
        <taxon>Fungi</taxon>
        <taxon>Dikarya</taxon>
        <taxon>Ascomycota</taxon>
        <taxon>Pezizomycotina</taxon>
        <taxon>Leotiomycetes</taxon>
        <taxon>Helotiales</taxon>
        <taxon>Tricladiaceae</taxon>
        <taxon>Cudoniella</taxon>
    </lineage>
</organism>
<feature type="repeat" description="ANK" evidence="3">
    <location>
        <begin position="19"/>
        <end position="51"/>
    </location>
</feature>
<dbReference type="Pfam" id="PF00023">
    <property type="entry name" value="Ank"/>
    <property type="match status" value="1"/>
</dbReference>
<keyword evidence="1" id="KW-0677">Repeat</keyword>
<feature type="compositionally biased region" description="Polar residues" evidence="4">
    <location>
        <begin position="10"/>
        <end position="23"/>
    </location>
</feature>
<feature type="region of interest" description="Disordered" evidence="4">
    <location>
        <begin position="1"/>
        <end position="23"/>
    </location>
</feature>
<evidence type="ECO:0000256" key="3">
    <source>
        <dbReference type="PROSITE-ProRule" id="PRU00023"/>
    </source>
</evidence>
<dbReference type="SMART" id="SM00248">
    <property type="entry name" value="ANK"/>
    <property type="match status" value="14"/>
</dbReference>